<organism evidence="1 2">
    <name type="scientific">Siansivirga zeaxanthinifaciens CC-SAMT-1</name>
    <dbReference type="NCBI Taxonomy" id="1454006"/>
    <lineage>
        <taxon>Bacteria</taxon>
        <taxon>Pseudomonadati</taxon>
        <taxon>Bacteroidota</taxon>
        <taxon>Flavobacteriia</taxon>
        <taxon>Flavobacteriales</taxon>
        <taxon>Flavobacteriaceae</taxon>
        <taxon>Siansivirga</taxon>
    </lineage>
</organism>
<keyword evidence="2" id="KW-1185">Reference proteome</keyword>
<dbReference type="KEGG" id="sze:AW14_12700"/>
<gene>
    <name evidence="1" type="ORF">AW14_12700</name>
</gene>
<dbReference type="SUPFAM" id="SSF160574">
    <property type="entry name" value="BT0923-like"/>
    <property type="match status" value="1"/>
</dbReference>
<dbReference type="Proteomes" id="UP000032229">
    <property type="component" value="Chromosome"/>
</dbReference>
<dbReference type="OrthoDB" id="668160at2"/>
<dbReference type="AlphaFoldDB" id="A0A0C5WD18"/>
<reference evidence="1 2" key="1">
    <citation type="submission" date="2014-02" db="EMBL/GenBank/DDBJ databases">
        <authorList>
            <person name="Young C.-C."/>
            <person name="Hameed A."/>
            <person name="Huang H.-C."/>
            <person name="Shahina M."/>
        </authorList>
    </citation>
    <scope>NUCLEOTIDE SEQUENCE [LARGE SCALE GENOMIC DNA]</scope>
    <source>
        <strain evidence="1 2">CC-SAMT-1</strain>
    </source>
</reference>
<evidence type="ECO:0000313" key="2">
    <source>
        <dbReference type="Proteomes" id="UP000032229"/>
    </source>
</evidence>
<dbReference type="Gene3D" id="3.10.450.360">
    <property type="match status" value="1"/>
</dbReference>
<sequence length="175" mass="20310">MKKFLIGIFFLGFTTLIYSQTAIEPEGLLSKVKTLSPLNSNYANTVYDLDISKRVKYLQNLAAEYNVKKHENFKEGVESFRVVFKENNQYKGTIVATYNRNGEITDSFEQYRDVQLPLAVRQTITNLYPDYIILKDIYTVKYSKDGEITKLYKIKMTNDSDKITIKMNQNGNLIE</sequence>
<proteinExistence type="predicted"/>
<name>A0A0C5WD18_9FLAO</name>
<dbReference type="EMBL" id="CP007202">
    <property type="protein sequence ID" value="AJR04963.1"/>
    <property type="molecule type" value="Genomic_DNA"/>
</dbReference>
<dbReference type="HOGENOM" id="CLU_130973_0_0_10"/>
<accession>A0A0C5WD18</accession>
<dbReference type="RefSeq" id="WP_044639094.1">
    <property type="nucleotide sequence ID" value="NZ_CP007202.1"/>
</dbReference>
<evidence type="ECO:0000313" key="1">
    <source>
        <dbReference type="EMBL" id="AJR04963.1"/>
    </source>
</evidence>
<protein>
    <submittedName>
        <fullName evidence="1">Uncharacterized protein</fullName>
    </submittedName>
</protein>